<feature type="compositionally biased region" description="Basic residues" evidence="4">
    <location>
        <begin position="50"/>
        <end position="63"/>
    </location>
</feature>
<accession>A0A8S1EQI8</accession>
<dbReference type="GO" id="GO:0006351">
    <property type="term" value="P:DNA-templated transcription"/>
    <property type="evidence" value="ECO:0007669"/>
    <property type="project" value="InterPro"/>
</dbReference>
<dbReference type="GO" id="GO:0006357">
    <property type="term" value="P:regulation of transcription by RNA polymerase II"/>
    <property type="evidence" value="ECO:0007669"/>
    <property type="project" value="TreeGrafter"/>
</dbReference>
<comment type="caution">
    <text evidence="6">The sequence shown here is derived from an EMBL/GenBank/DDBJ whole genome shotgun (WGS) entry which is preliminary data.</text>
</comment>
<reference evidence="6 7" key="1">
    <citation type="submission" date="2020-04" db="EMBL/GenBank/DDBJ databases">
        <authorList>
            <person name="Laetsch R D."/>
            <person name="Stevens L."/>
            <person name="Kumar S."/>
            <person name="Blaxter L. M."/>
        </authorList>
    </citation>
    <scope>NUCLEOTIDE SEQUENCE [LARGE SCALE GENOMIC DNA]</scope>
</reference>
<dbReference type="OrthoDB" id="2339771at2759"/>
<dbReference type="PANTHER" id="PTHR21689">
    <property type="entry name" value="LIN-9"/>
    <property type="match status" value="1"/>
</dbReference>
<keyword evidence="3" id="KW-0539">Nucleus</keyword>
<feature type="compositionally biased region" description="Basic and acidic residues" evidence="4">
    <location>
        <begin position="64"/>
        <end position="74"/>
    </location>
</feature>
<dbReference type="InterPro" id="IPR033471">
    <property type="entry name" value="DIRP"/>
</dbReference>
<protein>
    <recommendedName>
        <fullName evidence="5">DIRP domain-containing protein</fullName>
    </recommendedName>
</protein>
<dbReference type="EMBL" id="CADEPM010000003">
    <property type="protein sequence ID" value="CAB3403400.1"/>
    <property type="molecule type" value="Genomic_DNA"/>
</dbReference>
<dbReference type="Proteomes" id="UP000494206">
    <property type="component" value="Unassembled WGS sequence"/>
</dbReference>
<feature type="domain" description="DIRP" evidence="5">
    <location>
        <begin position="207"/>
        <end position="314"/>
    </location>
</feature>
<dbReference type="GO" id="GO:0003677">
    <property type="term" value="F:DNA binding"/>
    <property type="evidence" value="ECO:0007669"/>
    <property type="project" value="TreeGrafter"/>
</dbReference>
<sequence length="623" mass="71890">MSPTSRSPRKRLLENGVKSEKSMSPYRLRETSKLPSRYRDDENFEVTTPKSKKTPKKSPHKRSVGKESPPHENEDQSTSSSGSERLHHEEKRSVARRALHVSPKKEAMPYLVPSQNIIVGEEEEVGLEKNVGGDITLKLAPQTSEWMDMQSFYGLFSTDTERDAIIDKFSRYKTEHSLGEIMRINLKKMHNMLRYRKTRQWIHCEFFYSGVDEQIFLGENEFVNILKDMFPNLKTYLLNKTEWRTIRRLMGKPRRCSDTFFEEERQYLEMKRSRIRSVYAGTYLNDPTIDLKDLPSKLPRPLIVGNRVYARVRNPRDGIYIGTIDALLPKGYRVVFDNRDVPPTIIPDHEVMLDGEPELWSIAYFIEQANSKLPNGVRPFVSAVRDINRPNLLKDELVARSHAEFNGPLEGPDDFRLVNKKSEMVGNFPLKFLVILMKLTKLVELKKNLVKQLSDLNTDAEVGNLHTSKYPQAFKEKYAQVIIDLEHINQHIDTNLQGIQEHSTYYMASNELLNVGPEAVRRMCLQHAGRFVEHCNQGLNVENGRALTLIQSLTAVLLQVRQMGNSKISALDLQALSESMSSIRNQISPRNAAYFQDYVEVHMKQFHAIMIEDGAIRSEVLRR</sequence>
<dbReference type="PANTHER" id="PTHR21689:SF2">
    <property type="entry name" value="PROTEIN LIN-9 HOMOLOG"/>
    <property type="match status" value="1"/>
</dbReference>
<dbReference type="AlphaFoldDB" id="A0A8S1EQI8"/>
<evidence type="ECO:0000313" key="7">
    <source>
        <dbReference type="Proteomes" id="UP000494206"/>
    </source>
</evidence>
<dbReference type="SMART" id="SM01135">
    <property type="entry name" value="DIRP"/>
    <property type="match status" value="1"/>
</dbReference>
<gene>
    <name evidence="6" type="ORF">CBOVIS_LOCUS5884</name>
</gene>
<evidence type="ECO:0000259" key="5">
    <source>
        <dbReference type="SMART" id="SM01135"/>
    </source>
</evidence>
<dbReference type="Pfam" id="PF19438">
    <property type="entry name" value="LIN9_C"/>
    <property type="match status" value="1"/>
</dbReference>
<comment type="similarity">
    <text evidence="2">Belongs to the lin-9 family.</text>
</comment>
<dbReference type="InterPro" id="IPR045831">
    <property type="entry name" value="LIN9_C"/>
</dbReference>
<name>A0A8S1EQI8_9PELO</name>
<dbReference type="GO" id="GO:0017053">
    <property type="term" value="C:transcription repressor complex"/>
    <property type="evidence" value="ECO:0007669"/>
    <property type="project" value="InterPro"/>
</dbReference>
<evidence type="ECO:0000256" key="2">
    <source>
        <dbReference type="ARBA" id="ARBA00006732"/>
    </source>
</evidence>
<dbReference type="InterPro" id="IPR010561">
    <property type="entry name" value="LIN-9/ALY1"/>
</dbReference>
<comment type="subcellular location">
    <subcellularLocation>
        <location evidence="1">Nucleus</location>
    </subcellularLocation>
</comment>
<evidence type="ECO:0000313" key="6">
    <source>
        <dbReference type="EMBL" id="CAB3403400.1"/>
    </source>
</evidence>
<dbReference type="GO" id="GO:0005654">
    <property type="term" value="C:nucleoplasm"/>
    <property type="evidence" value="ECO:0007669"/>
    <property type="project" value="TreeGrafter"/>
</dbReference>
<evidence type="ECO:0000256" key="3">
    <source>
        <dbReference type="ARBA" id="ARBA00023242"/>
    </source>
</evidence>
<proteinExistence type="inferred from homology"/>
<organism evidence="6 7">
    <name type="scientific">Caenorhabditis bovis</name>
    <dbReference type="NCBI Taxonomy" id="2654633"/>
    <lineage>
        <taxon>Eukaryota</taxon>
        <taxon>Metazoa</taxon>
        <taxon>Ecdysozoa</taxon>
        <taxon>Nematoda</taxon>
        <taxon>Chromadorea</taxon>
        <taxon>Rhabditida</taxon>
        <taxon>Rhabditina</taxon>
        <taxon>Rhabditomorpha</taxon>
        <taxon>Rhabditoidea</taxon>
        <taxon>Rhabditidae</taxon>
        <taxon>Peloderinae</taxon>
        <taxon>Caenorhabditis</taxon>
    </lineage>
</organism>
<evidence type="ECO:0000256" key="1">
    <source>
        <dbReference type="ARBA" id="ARBA00004123"/>
    </source>
</evidence>
<feature type="compositionally biased region" description="Basic and acidic residues" evidence="4">
    <location>
        <begin position="84"/>
        <end position="93"/>
    </location>
</feature>
<feature type="compositionally biased region" description="Basic and acidic residues" evidence="4">
    <location>
        <begin position="11"/>
        <end position="41"/>
    </location>
</feature>
<feature type="region of interest" description="Disordered" evidence="4">
    <location>
        <begin position="1"/>
        <end position="101"/>
    </location>
</feature>
<dbReference type="GO" id="GO:0051726">
    <property type="term" value="P:regulation of cell cycle"/>
    <property type="evidence" value="ECO:0007669"/>
    <property type="project" value="TreeGrafter"/>
</dbReference>
<dbReference type="Pfam" id="PF06584">
    <property type="entry name" value="DIRP"/>
    <property type="match status" value="1"/>
</dbReference>
<keyword evidence="7" id="KW-1185">Reference proteome</keyword>
<evidence type="ECO:0000256" key="4">
    <source>
        <dbReference type="SAM" id="MobiDB-lite"/>
    </source>
</evidence>